<dbReference type="SMART" id="SM00999">
    <property type="entry name" value="Aerolysin"/>
    <property type="match status" value="1"/>
</dbReference>
<evidence type="ECO:0000256" key="1">
    <source>
        <dbReference type="ARBA" id="ARBA00009831"/>
    </source>
</evidence>
<dbReference type="OrthoDB" id="5984372at2759"/>
<dbReference type="OMA" id="DIPANHA"/>
<dbReference type="CDD" id="cd20219">
    <property type="entry name" value="PFM_physalysin-1-like"/>
    <property type="match status" value="1"/>
</dbReference>
<feature type="domain" description="Aerolysin-like C-terminal" evidence="3">
    <location>
        <begin position="221"/>
        <end position="571"/>
    </location>
</feature>
<dbReference type="Proteomes" id="UP001165740">
    <property type="component" value="Chromosome 16"/>
</dbReference>
<evidence type="ECO:0000313" key="6">
    <source>
        <dbReference type="RefSeq" id="XP_055870287.1"/>
    </source>
</evidence>
<keyword evidence="2" id="KW-1015">Disulfide bond</keyword>
<proteinExistence type="inferred from homology"/>
<reference evidence="5 6" key="1">
    <citation type="submission" date="2025-04" db="UniProtKB">
        <authorList>
            <consortium name="RefSeq"/>
        </authorList>
    </citation>
    <scope>IDENTIFICATION</scope>
</reference>
<dbReference type="SUPFAM" id="SSF56973">
    <property type="entry name" value="Aerolisin/ETX pore-forming domain"/>
    <property type="match status" value="1"/>
</dbReference>
<dbReference type="InterPro" id="IPR053280">
    <property type="entry name" value="Aerolysin-like_pore-former"/>
</dbReference>
<dbReference type="RefSeq" id="XP_055870286.1">
    <property type="nucleotide sequence ID" value="XM_056014311.1"/>
</dbReference>
<dbReference type="GeneID" id="106053023"/>
<evidence type="ECO:0000313" key="5">
    <source>
        <dbReference type="RefSeq" id="XP_055870286.1"/>
    </source>
</evidence>
<comment type="similarity">
    <text evidence="1">Belongs to the aerolysin family.</text>
</comment>
<evidence type="ECO:0000259" key="3">
    <source>
        <dbReference type="SMART" id="SM00999"/>
    </source>
</evidence>
<evidence type="ECO:0000313" key="4">
    <source>
        <dbReference type="Proteomes" id="UP001165740"/>
    </source>
</evidence>
<dbReference type="AlphaFoldDB" id="A0A9W2Z5B9"/>
<evidence type="ECO:0000256" key="2">
    <source>
        <dbReference type="ARBA" id="ARBA00023157"/>
    </source>
</evidence>
<dbReference type="Gene3D" id="3.30.412.10">
    <property type="entry name" value="Proaerolysin, chain A, domain 2"/>
    <property type="match status" value="2"/>
</dbReference>
<dbReference type="Pfam" id="PF01117">
    <property type="entry name" value="Aerolysin"/>
    <property type="match status" value="1"/>
</dbReference>
<protein>
    <submittedName>
        <fullName evidence="5 6">Uncharacterized protein LOC106053023 isoform X1</fullName>
    </submittedName>
</protein>
<dbReference type="RefSeq" id="XP_055870287.1">
    <property type="nucleotide sequence ID" value="XM_056014312.1"/>
</dbReference>
<dbReference type="PANTHER" id="PTHR34007:SF1">
    <property type="entry name" value="AEROLYSIN-LIKE PROTEIN-RELATED"/>
    <property type="match status" value="1"/>
</dbReference>
<dbReference type="InterPro" id="IPR055267">
    <property type="entry name" value="Aerolysin-like_C"/>
</dbReference>
<sequence length="607" mass="69578">MVFDYRPWRWGWVLRALIDCGTEIKELIMLLLNVCVSLTLIGLANALCAETSWWHSFDSAGQSKCDEANYYIKGLKRNDLLNDDQIFLLEGVLCCSAPSQWSNSELQVVYADWTRKWDRSEEWAYCPQGFFLQGMQRSTTGWPWYAGYLQNIENGRCAKPANHPFYYGHCYVEIIEFNSNGMFSCQDDYYITGLYKSDCGYLHCIDKLYCCKMAAGPEVIDNADKVKTKIMETTLFNLANLADKLGYGWCYGTKGVNVGEDFYRSGDSWIADRRLFWPNRWCDGYMCNERLAIDYTGWTLAVKEIIYGESVIDELQPETVHTGVRYNHLNESSSATFEYSRDVTETVEHSTASSWSISVGMSFSLEFQINKLTQASGTFRTAFEYSRSSTNTNSQMRTDTLRTSSTQTIPPRSAARYSVMVGKTRTTIPYTAVIIAKFNVRFRGFLRWGGGFSGSTKNYHYQHKGSGDRPSVPYTFGDQSQPFYTALKRESESQARPWLWNEMTNRYPSVRHEISRLTDESQYQFTLNGKLEHVAGTKIDVIWENARLNRRSVPDESEPSTPYFDNSTFFAKVGPNDKPVDVKYPEVVLVNAEPFIPETFPVKPESN</sequence>
<gene>
    <name evidence="5 6" type="primary">LOC106053023</name>
</gene>
<keyword evidence="4" id="KW-1185">Reference proteome</keyword>
<organism evidence="4 5">
    <name type="scientific">Biomphalaria glabrata</name>
    <name type="common">Bloodfluke planorb</name>
    <name type="synonym">Freshwater snail</name>
    <dbReference type="NCBI Taxonomy" id="6526"/>
    <lineage>
        <taxon>Eukaryota</taxon>
        <taxon>Metazoa</taxon>
        <taxon>Spiralia</taxon>
        <taxon>Lophotrochozoa</taxon>
        <taxon>Mollusca</taxon>
        <taxon>Gastropoda</taxon>
        <taxon>Heterobranchia</taxon>
        <taxon>Euthyneura</taxon>
        <taxon>Panpulmonata</taxon>
        <taxon>Hygrophila</taxon>
        <taxon>Lymnaeoidea</taxon>
        <taxon>Planorbidae</taxon>
        <taxon>Biomphalaria</taxon>
    </lineage>
</organism>
<name>A0A9W2Z5B9_BIOGL</name>
<accession>A0A9W2Z5B9</accession>
<dbReference type="PANTHER" id="PTHR34007">
    <property type="entry name" value="AEROLYSIN-LIKE PROTEIN-RELATED"/>
    <property type="match status" value="1"/>
</dbReference>